<comment type="caution">
    <text evidence="2">The sequence shown here is derived from an EMBL/GenBank/DDBJ whole genome shotgun (WGS) entry which is preliminary data.</text>
</comment>
<name>A0A2W2D116_9ACTN</name>
<dbReference type="SUPFAM" id="SSF56112">
    <property type="entry name" value="Protein kinase-like (PK-like)"/>
    <property type="match status" value="1"/>
</dbReference>
<evidence type="ECO:0000313" key="2">
    <source>
        <dbReference type="EMBL" id="PZF97458.1"/>
    </source>
</evidence>
<evidence type="ECO:0000259" key="1">
    <source>
        <dbReference type="Pfam" id="PF01636"/>
    </source>
</evidence>
<dbReference type="InterPro" id="IPR011009">
    <property type="entry name" value="Kinase-like_dom_sf"/>
</dbReference>
<sequence length="315" mass="34625">MRTTGRFTEEAMTDAMRQIAAQLSVPTGDVRLLQLTNNAVFALPEANLVIRIARTHRLHDRVTKVIDLARWFAEINAPAIRLAAAAQEPMVVGDLSASVWTYVPPTSPAPTVADLGQVLREFHSLPTPPIDLPQWDPIGDARRRLADAEGLRQEDADFLSRWCDRLEPQVAALMQQTTPRLVHGDAHAGNLLREPSGRIVMCDFDATCIGPWQVDLAAVAVGAARFGKSEEHVRLAATYGSNVIADPCWPLLREARELKMIAAATPFLASSDVVMDEFANRVRSILASERGAIWKPFSELTTLARNAFYNKSPSA</sequence>
<evidence type="ECO:0000313" key="3">
    <source>
        <dbReference type="Proteomes" id="UP000248627"/>
    </source>
</evidence>
<dbReference type="AlphaFoldDB" id="A0A2W2D116"/>
<keyword evidence="3" id="KW-1185">Reference proteome</keyword>
<gene>
    <name evidence="2" type="ORF">C1I93_11710</name>
</gene>
<proteinExistence type="predicted"/>
<dbReference type="InterPro" id="IPR002575">
    <property type="entry name" value="Aminoglycoside_PTrfase"/>
</dbReference>
<dbReference type="Proteomes" id="UP000248627">
    <property type="component" value="Unassembled WGS sequence"/>
</dbReference>
<dbReference type="Gene3D" id="3.90.1200.10">
    <property type="match status" value="1"/>
</dbReference>
<organism evidence="2 3">
    <name type="scientific">Micromonospora endophytica</name>
    <dbReference type="NCBI Taxonomy" id="515350"/>
    <lineage>
        <taxon>Bacteria</taxon>
        <taxon>Bacillati</taxon>
        <taxon>Actinomycetota</taxon>
        <taxon>Actinomycetes</taxon>
        <taxon>Micromonosporales</taxon>
        <taxon>Micromonosporaceae</taxon>
        <taxon>Micromonospora</taxon>
    </lineage>
</organism>
<dbReference type="GO" id="GO:0016740">
    <property type="term" value="F:transferase activity"/>
    <property type="evidence" value="ECO:0007669"/>
    <property type="project" value="UniProtKB-KW"/>
</dbReference>
<dbReference type="Pfam" id="PF01636">
    <property type="entry name" value="APH"/>
    <property type="match status" value="1"/>
</dbReference>
<keyword evidence="2" id="KW-0808">Transferase</keyword>
<feature type="domain" description="Aminoglycoside phosphotransferase" evidence="1">
    <location>
        <begin position="46"/>
        <end position="238"/>
    </location>
</feature>
<dbReference type="RefSeq" id="WP_111243292.1">
    <property type="nucleotide sequence ID" value="NZ_AP023358.1"/>
</dbReference>
<dbReference type="OrthoDB" id="3723194at2"/>
<dbReference type="EMBL" id="POTX01000060">
    <property type="protein sequence ID" value="PZF97458.1"/>
    <property type="molecule type" value="Genomic_DNA"/>
</dbReference>
<reference evidence="2 3" key="1">
    <citation type="submission" date="2018-01" db="EMBL/GenBank/DDBJ databases">
        <title>Draft genome sequence of Jishengella endophytica.</title>
        <authorList>
            <person name="Sahin N."/>
            <person name="Ay H."/>
            <person name="Saygin H."/>
        </authorList>
    </citation>
    <scope>NUCLEOTIDE SEQUENCE [LARGE SCALE GENOMIC DNA]</scope>
    <source>
        <strain evidence="2 3">DSM 45430</strain>
    </source>
</reference>
<protein>
    <submittedName>
        <fullName evidence="2">Aminoglycoside phosphotransferase</fullName>
    </submittedName>
</protein>
<accession>A0A2W2D116</accession>